<evidence type="ECO:0000256" key="5">
    <source>
        <dbReference type="ARBA" id="ARBA00022747"/>
    </source>
</evidence>
<dbReference type="CDD" id="cd00221">
    <property type="entry name" value="Vsr"/>
    <property type="match status" value="1"/>
</dbReference>
<dbReference type="KEGG" id="nva:G3M78_12520"/>
<protein>
    <recommendedName>
        <fullName evidence="14">Cytosine-specific methyltransferase</fullName>
        <ecNumber evidence="14">2.1.1.37</ecNumber>
    </recommendedName>
</protein>
<evidence type="ECO:0000256" key="7">
    <source>
        <dbReference type="ARBA" id="ARBA00022763"/>
    </source>
</evidence>
<reference evidence="16" key="1">
    <citation type="submission" date="2020-02" db="EMBL/GenBank/DDBJ databases">
        <title>Genomic and physiological characterization of two novel Nitrospinaceae genera.</title>
        <authorList>
            <person name="Mueller A.J."/>
            <person name="Jung M.-Y."/>
            <person name="Strachan C.R."/>
            <person name="Herbold C.W."/>
            <person name="Kirkegaard R.H."/>
            <person name="Daims H."/>
        </authorList>
    </citation>
    <scope>NUCLEOTIDE SEQUENCE [LARGE SCALE GENOMIC DNA]</scope>
</reference>
<evidence type="ECO:0000256" key="8">
    <source>
        <dbReference type="ARBA" id="ARBA00022801"/>
    </source>
</evidence>
<dbReference type="GO" id="GO:0016787">
    <property type="term" value="F:hydrolase activity"/>
    <property type="evidence" value="ECO:0007669"/>
    <property type="project" value="UniProtKB-KW"/>
</dbReference>
<comment type="similarity">
    <text evidence="10">Belongs to the Vsr family.</text>
</comment>
<dbReference type="Proteomes" id="UP000594464">
    <property type="component" value="Chromosome"/>
</dbReference>
<evidence type="ECO:0000256" key="6">
    <source>
        <dbReference type="ARBA" id="ARBA00022759"/>
    </source>
</evidence>
<dbReference type="InterPro" id="IPR050750">
    <property type="entry name" value="C5-MTase"/>
</dbReference>
<evidence type="ECO:0000256" key="4">
    <source>
        <dbReference type="ARBA" id="ARBA00022722"/>
    </source>
</evidence>
<evidence type="ECO:0000256" key="9">
    <source>
        <dbReference type="ARBA" id="ARBA00023204"/>
    </source>
</evidence>
<keyword evidence="3 12" id="KW-0949">S-adenosyl-L-methionine</keyword>
<dbReference type="CDD" id="cd00315">
    <property type="entry name" value="Cyt_C5_DNA_methylase"/>
    <property type="match status" value="1"/>
</dbReference>
<evidence type="ECO:0000256" key="13">
    <source>
        <dbReference type="RuleBase" id="RU000416"/>
    </source>
</evidence>
<gene>
    <name evidence="15" type="primary">vsr</name>
    <name evidence="15" type="ORF">G3M78_12520</name>
</gene>
<dbReference type="GO" id="GO:0032259">
    <property type="term" value="P:methylation"/>
    <property type="evidence" value="ECO:0007669"/>
    <property type="project" value="UniProtKB-KW"/>
</dbReference>
<dbReference type="SUPFAM" id="SSF53335">
    <property type="entry name" value="S-adenosyl-L-methionine-dependent methyltransferases"/>
    <property type="match status" value="1"/>
</dbReference>
<dbReference type="GO" id="GO:0009307">
    <property type="term" value="P:DNA restriction-modification system"/>
    <property type="evidence" value="ECO:0007669"/>
    <property type="project" value="UniProtKB-KW"/>
</dbReference>
<organism evidence="15 16">
    <name type="scientific">Candidatus Nitrohelix vancouverensis</name>
    <dbReference type="NCBI Taxonomy" id="2705534"/>
    <lineage>
        <taxon>Bacteria</taxon>
        <taxon>Pseudomonadati</taxon>
        <taxon>Nitrospinota/Tectimicrobiota group</taxon>
        <taxon>Nitrospinota</taxon>
        <taxon>Nitrospinia</taxon>
        <taxon>Nitrospinales</taxon>
        <taxon>Nitrospinaceae</taxon>
        <taxon>Candidatus Nitrohelix</taxon>
    </lineage>
</organism>
<keyword evidence="2 12" id="KW-0808">Transferase</keyword>
<dbReference type="Pfam" id="PF03852">
    <property type="entry name" value="Vsr"/>
    <property type="match status" value="1"/>
</dbReference>
<name>A0A7T0C4A2_9BACT</name>
<dbReference type="NCBIfam" id="TIGR00632">
    <property type="entry name" value="vsr"/>
    <property type="match status" value="1"/>
</dbReference>
<dbReference type="Gene3D" id="3.90.120.10">
    <property type="entry name" value="DNA Methylase, subunit A, domain 2"/>
    <property type="match status" value="1"/>
</dbReference>
<keyword evidence="9" id="KW-0234">DNA repair</keyword>
<dbReference type="EC" id="2.1.1.37" evidence="14"/>
<dbReference type="GO" id="GO:0003886">
    <property type="term" value="F:DNA (cytosine-5-)-methyltransferase activity"/>
    <property type="evidence" value="ECO:0007669"/>
    <property type="project" value="UniProtKB-EC"/>
</dbReference>
<keyword evidence="5" id="KW-0680">Restriction system</keyword>
<dbReference type="PANTHER" id="PTHR46098:SF1">
    <property type="entry name" value="TRNA (CYTOSINE(38)-C(5))-METHYLTRANSFERASE"/>
    <property type="match status" value="1"/>
</dbReference>
<sequence>MSETSSKIEPEKILRFVDLFCGIGGFRFAMSAVAQKRKIKAECVFSSDIDANARKAYEANFGHAPNSDITLFNENDIPDCDLLFAGFPCQPFSIIGKRKGFEDTRGTLFFDIARILQKKRPAAFVLENVKQLVRHQNGATFERIVSALKDMDYRVEYRVLNALDFGLPQKRERVFIVGVKDDAPFGWPEGNKTMRPLAEFLERDVEAKHFATSTIQGNRNRKHRSLHQPGIWHENKSGNVTSYPYACALRAGASYNYLLVDGKRRLTPREMLRLQGFPDSFKIVCSDYQTRKQAGNAVAAPVVAAILDALVPRLLGLEEPTRSTDGSDCFSTEERSRIMRSVKSRDNRSTELGLTAIFRERKITGWRRNYKLPGKPDFVFPAQRIALFADGCFWHGHPCRNITPRQNAEYWQKKIKRNKQRDKEVTKQLEGKGWQVVRIFECKIRKKQLPRKFLQALKSS</sequence>
<comment type="similarity">
    <text evidence="12 13">Belongs to the class I-like SAM-binding methyltransferase superfamily. C5-methyltransferase family.</text>
</comment>
<dbReference type="GO" id="GO:0006298">
    <property type="term" value="P:mismatch repair"/>
    <property type="evidence" value="ECO:0007669"/>
    <property type="project" value="InterPro"/>
</dbReference>
<evidence type="ECO:0000256" key="3">
    <source>
        <dbReference type="ARBA" id="ARBA00022691"/>
    </source>
</evidence>
<keyword evidence="6 15" id="KW-0255">Endonuclease</keyword>
<dbReference type="NCBIfam" id="TIGR00675">
    <property type="entry name" value="dcm"/>
    <property type="match status" value="1"/>
</dbReference>
<dbReference type="PANTHER" id="PTHR46098">
    <property type="entry name" value="TRNA (CYTOSINE(38)-C(5))-METHYLTRANSFERASE"/>
    <property type="match status" value="1"/>
</dbReference>
<evidence type="ECO:0000256" key="11">
    <source>
        <dbReference type="ARBA" id="ARBA00047422"/>
    </source>
</evidence>
<evidence type="ECO:0000256" key="10">
    <source>
        <dbReference type="ARBA" id="ARBA00029466"/>
    </source>
</evidence>
<keyword evidence="1 12" id="KW-0489">Methyltransferase</keyword>
<keyword evidence="7" id="KW-0227">DNA damage</keyword>
<evidence type="ECO:0000313" key="16">
    <source>
        <dbReference type="Proteomes" id="UP000594464"/>
    </source>
</evidence>
<dbReference type="InterPro" id="IPR011335">
    <property type="entry name" value="Restrct_endonuc-II-like"/>
</dbReference>
<keyword evidence="8" id="KW-0378">Hydrolase</keyword>
<evidence type="ECO:0000313" key="15">
    <source>
        <dbReference type="EMBL" id="QPJ66172.1"/>
    </source>
</evidence>
<dbReference type="InterPro" id="IPR004603">
    <property type="entry name" value="DNA_mismatch_endonuc_vsr"/>
</dbReference>
<dbReference type="PROSITE" id="PS00094">
    <property type="entry name" value="C5_MTASE_1"/>
    <property type="match status" value="1"/>
</dbReference>
<dbReference type="AlphaFoldDB" id="A0A7T0C4A2"/>
<evidence type="ECO:0000256" key="14">
    <source>
        <dbReference type="RuleBase" id="RU000417"/>
    </source>
</evidence>
<keyword evidence="4" id="KW-0540">Nuclease</keyword>
<dbReference type="InterPro" id="IPR029063">
    <property type="entry name" value="SAM-dependent_MTases_sf"/>
</dbReference>
<dbReference type="Pfam" id="PF00145">
    <property type="entry name" value="DNA_methylase"/>
    <property type="match status" value="1"/>
</dbReference>
<comment type="catalytic activity">
    <reaction evidence="11 14">
        <text>a 2'-deoxycytidine in DNA + S-adenosyl-L-methionine = a 5-methyl-2'-deoxycytidine in DNA + S-adenosyl-L-homocysteine + H(+)</text>
        <dbReference type="Rhea" id="RHEA:13681"/>
        <dbReference type="Rhea" id="RHEA-COMP:11369"/>
        <dbReference type="Rhea" id="RHEA-COMP:11370"/>
        <dbReference type="ChEBI" id="CHEBI:15378"/>
        <dbReference type="ChEBI" id="CHEBI:57856"/>
        <dbReference type="ChEBI" id="CHEBI:59789"/>
        <dbReference type="ChEBI" id="CHEBI:85452"/>
        <dbReference type="ChEBI" id="CHEBI:85454"/>
        <dbReference type="EC" id="2.1.1.37"/>
    </reaction>
</comment>
<evidence type="ECO:0000256" key="12">
    <source>
        <dbReference type="PROSITE-ProRule" id="PRU01016"/>
    </source>
</evidence>
<evidence type="ECO:0000256" key="2">
    <source>
        <dbReference type="ARBA" id="ARBA00022679"/>
    </source>
</evidence>
<accession>A0A7T0C4A2</accession>
<proteinExistence type="inferred from homology"/>
<dbReference type="Gene3D" id="3.40.50.150">
    <property type="entry name" value="Vaccinia Virus protein VP39"/>
    <property type="match status" value="1"/>
</dbReference>
<dbReference type="PROSITE" id="PS51679">
    <property type="entry name" value="SAM_MT_C5"/>
    <property type="match status" value="1"/>
</dbReference>
<feature type="active site" evidence="12">
    <location>
        <position position="89"/>
    </location>
</feature>
<dbReference type="Gene3D" id="3.40.960.10">
    <property type="entry name" value="VSR Endonuclease"/>
    <property type="match status" value="1"/>
</dbReference>
<dbReference type="PRINTS" id="PR00105">
    <property type="entry name" value="C5METTRFRASE"/>
</dbReference>
<dbReference type="InterPro" id="IPR001525">
    <property type="entry name" value="C5_MeTfrase"/>
</dbReference>
<dbReference type="InterPro" id="IPR018117">
    <property type="entry name" value="C5_DNA_meth_AS"/>
</dbReference>
<evidence type="ECO:0000256" key="1">
    <source>
        <dbReference type="ARBA" id="ARBA00022603"/>
    </source>
</evidence>
<dbReference type="GO" id="GO:0004519">
    <property type="term" value="F:endonuclease activity"/>
    <property type="evidence" value="ECO:0007669"/>
    <property type="project" value="UniProtKB-KW"/>
</dbReference>
<dbReference type="EMBL" id="CP048620">
    <property type="protein sequence ID" value="QPJ66172.1"/>
    <property type="molecule type" value="Genomic_DNA"/>
</dbReference>
<dbReference type="SUPFAM" id="SSF52980">
    <property type="entry name" value="Restriction endonuclease-like"/>
    <property type="match status" value="1"/>
</dbReference>